<dbReference type="InterPro" id="IPR038770">
    <property type="entry name" value="Na+/solute_symporter_sf"/>
</dbReference>
<dbReference type="EMBL" id="CP071060">
    <property type="protein sequence ID" value="QSI78452.1"/>
    <property type="molecule type" value="Genomic_DNA"/>
</dbReference>
<proteinExistence type="predicted"/>
<keyword evidence="1" id="KW-0472">Membrane</keyword>
<dbReference type="Pfam" id="PF13593">
    <property type="entry name" value="SBF_like"/>
    <property type="match status" value="1"/>
</dbReference>
<dbReference type="Proteomes" id="UP000663570">
    <property type="component" value="Chromosome"/>
</dbReference>
<gene>
    <name evidence="2" type="ORF">JY500_07510</name>
</gene>
<keyword evidence="1" id="KW-0812">Transmembrane</keyword>
<keyword evidence="3" id="KW-1185">Reference proteome</keyword>
<dbReference type="PANTHER" id="PTHR18640:SF5">
    <property type="entry name" value="SODIUM_BILE ACID COTRANSPORTER 7"/>
    <property type="match status" value="1"/>
</dbReference>
<keyword evidence="1" id="KW-1133">Transmembrane helix</keyword>
<feature type="transmembrane region" description="Helical" evidence="1">
    <location>
        <begin position="295"/>
        <end position="318"/>
    </location>
</feature>
<sequence length="328" mass="35199">MLARLRRFGIDGFLLSLIAAVVLASLWPTLLKTGGLIHIDVFTTYGVALVFLLYGLTLSPQKMREGIVNWRLHLLVQASTFLLFPLLGIGFHQLFGQRLDPALALGVFYLCALPSTVSSSVAMTSIARGNVPGAIFNASLSSLIGVFITPLWINAYLHAQGSGMALGPVILKIVLLVLLPIVLGQLLRPFVLRWVEAHLSAAKLLDRATILAIVANSFADSVAEGVWAAHGLRTLLLIAVISIALFALMFALTSLLCRSFGFSREDRIAAIFCGSKKSLASGVPMAKIMFGGNPALGLIIAPIMLFHLLQLIMVSVIARRFAAEATKA</sequence>
<feature type="transmembrane region" description="Helical" evidence="1">
    <location>
        <begin position="103"/>
        <end position="122"/>
    </location>
</feature>
<protein>
    <submittedName>
        <fullName evidence="2">Bile acid:sodium symporter</fullName>
    </submittedName>
</protein>
<feature type="transmembrane region" description="Helical" evidence="1">
    <location>
        <begin position="235"/>
        <end position="257"/>
    </location>
</feature>
<name>A0ABX7MEW1_9RHOO</name>
<accession>A0ABX7MEW1</accession>
<feature type="transmembrane region" description="Helical" evidence="1">
    <location>
        <begin position="12"/>
        <end position="30"/>
    </location>
</feature>
<evidence type="ECO:0000256" key="1">
    <source>
        <dbReference type="SAM" id="Phobius"/>
    </source>
</evidence>
<dbReference type="PIRSF" id="PIRSF026166">
    <property type="entry name" value="UCP026166"/>
    <property type="match status" value="1"/>
</dbReference>
<dbReference type="InterPro" id="IPR016833">
    <property type="entry name" value="Put_Na-Bile_cotransptr"/>
</dbReference>
<organism evidence="2 3">
    <name type="scientific">Niveibacterium microcysteis</name>
    <dbReference type="NCBI Taxonomy" id="2811415"/>
    <lineage>
        <taxon>Bacteria</taxon>
        <taxon>Pseudomonadati</taxon>
        <taxon>Pseudomonadota</taxon>
        <taxon>Betaproteobacteria</taxon>
        <taxon>Rhodocyclales</taxon>
        <taxon>Rhodocyclaceae</taxon>
        <taxon>Niveibacterium</taxon>
    </lineage>
</organism>
<feature type="transmembrane region" description="Helical" evidence="1">
    <location>
        <begin position="36"/>
        <end position="58"/>
    </location>
</feature>
<reference evidence="2 3" key="1">
    <citation type="submission" date="2021-02" db="EMBL/GenBank/DDBJ databases">
        <title>Niveibacterium changnyeongensis HC41.</title>
        <authorList>
            <person name="Kang M."/>
        </authorList>
    </citation>
    <scope>NUCLEOTIDE SEQUENCE [LARGE SCALE GENOMIC DNA]</scope>
    <source>
        <strain evidence="2 3">HC41</strain>
    </source>
</reference>
<dbReference type="PANTHER" id="PTHR18640">
    <property type="entry name" value="SOLUTE CARRIER FAMILY 10 MEMBER 7"/>
    <property type="match status" value="1"/>
</dbReference>
<feature type="transmembrane region" description="Helical" evidence="1">
    <location>
        <begin position="70"/>
        <end position="91"/>
    </location>
</feature>
<feature type="transmembrane region" description="Helical" evidence="1">
    <location>
        <begin position="165"/>
        <end position="187"/>
    </location>
</feature>
<dbReference type="Gene3D" id="1.20.1530.20">
    <property type="match status" value="1"/>
</dbReference>
<feature type="transmembrane region" description="Helical" evidence="1">
    <location>
        <begin position="134"/>
        <end position="153"/>
    </location>
</feature>
<evidence type="ECO:0000313" key="2">
    <source>
        <dbReference type="EMBL" id="QSI78452.1"/>
    </source>
</evidence>
<dbReference type="RefSeq" id="WP_206255803.1">
    <property type="nucleotide sequence ID" value="NZ_CP071060.1"/>
</dbReference>
<evidence type="ECO:0000313" key="3">
    <source>
        <dbReference type="Proteomes" id="UP000663570"/>
    </source>
</evidence>